<reference evidence="1 2" key="1">
    <citation type="submission" date="2024-07" db="EMBL/GenBank/DDBJ databases">
        <authorList>
            <person name="Akdeniz Z."/>
        </authorList>
    </citation>
    <scope>NUCLEOTIDE SEQUENCE [LARGE SCALE GENOMIC DNA]</scope>
</reference>
<sequence length="153" mass="17885">MIKNSVHSRSRYLKPVKHISPLLQHSPSVNDLNNSMMMQRNSDLYLASVNIQSYATLDFGLNKLTLSLDSTDERQFYKEVETLNCSFNSTQLILDIQSNIRQLNTLLETIKTVQQQNLINQNELKAMIKIYRLQERDINLYCKMREVYSPQVL</sequence>
<organism evidence="1 2">
    <name type="scientific">Hexamita inflata</name>
    <dbReference type="NCBI Taxonomy" id="28002"/>
    <lineage>
        <taxon>Eukaryota</taxon>
        <taxon>Metamonada</taxon>
        <taxon>Diplomonadida</taxon>
        <taxon>Hexamitidae</taxon>
        <taxon>Hexamitinae</taxon>
        <taxon>Hexamita</taxon>
    </lineage>
</organism>
<protein>
    <submittedName>
        <fullName evidence="1">Hypothetical_protein</fullName>
    </submittedName>
</protein>
<dbReference type="Proteomes" id="UP001642409">
    <property type="component" value="Unassembled WGS sequence"/>
</dbReference>
<keyword evidence="2" id="KW-1185">Reference proteome</keyword>
<comment type="caution">
    <text evidence="1">The sequence shown here is derived from an EMBL/GenBank/DDBJ whole genome shotgun (WGS) entry which is preliminary data.</text>
</comment>
<gene>
    <name evidence="1" type="ORF">HINF_LOCUS50062</name>
</gene>
<name>A0ABP1KHI2_9EUKA</name>
<proteinExistence type="predicted"/>
<dbReference type="EMBL" id="CAXDID020000238">
    <property type="protein sequence ID" value="CAL6062175.1"/>
    <property type="molecule type" value="Genomic_DNA"/>
</dbReference>
<accession>A0ABP1KHI2</accession>
<evidence type="ECO:0000313" key="1">
    <source>
        <dbReference type="EMBL" id="CAL6062175.1"/>
    </source>
</evidence>
<evidence type="ECO:0000313" key="2">
    <source>
        <dbReference type="Proteomes" id="UP001642409"/>
    </source>
</evidence>